<proteinExistence type="predicted"/>
<dbReference type="EMBL" id="CP043498">
    <property type="protein sequence ID" value="QFY60363.1"/>
    <property type="molecule type" value="Genomic_DNA"/>
</dbReference>
<evidence type="ECO:0000313" key="1">
    <source>
        <dbReference type="EMBL" id="QFY60363.1"/>
    </source>
</evidence>
<accession>A0A5Q0C4I9</accession>
<dbReference type="OrthoDB" id="5464931at2"/>
<protein>
    <submittedName>
        <fullName evidence="1">Uncharacterized protein</fullName>
    </submittedName>
</protein>
<organism evidence="1 2">
    <name type="scientific">Rhizobium grahamii</name>
    <dbReference type="NCBI Taxonomy" id="1120045"/>
    <lineage>
        <taxon>Bacteria</taxon>
        <taxon>Pseudomonadati</taxon>
        <taxon>Pseudomonadota</taxon>
        <taxon>Alphaproteobacteria</taxon>
        <taxon>Hyphomicrobiales</taxon>
        <taxon>Rhizobiaceae</taxon>
        <taxon>Rhizobium/Agrobacterium group</taxon>
        <taxon>Rhizobium</taxon>
    </lineage>
</organism>
<sequence>MRSIAANIGAKTSIDPAVQAASVNGTGIDTLGFNSLAFIVQTGAIVGSGAFSVSLEDSDDNSIFAAVAADQVKSNAPATLAASSTYKVGYHGFKRYVRPVLTKASGTSIAAGVTAVLGNAAQRPIA</sequence>
<keyword evidence="2" id="KW-1185">Reference proteome</keyword>
<evidence type="ECO:0000313" key="2">
    <source>
        <dbReference type="Proteomes" id="UP000326881"/>
    </source>
</evidence>
<name>A0A5Q0C4I9_9HYPH</name>
<dbReference type="Proteomes" id="UP000326881">
    <property type="component" value="Chromosome"/>
</dbReference>
<dbReference type="Gene3D" id="2.60.120.1110">
    <property type="match status" value="1"/>
</dbReference>
<gene>
    <name evidence="1" type="ORF">FZ934_07905</name>
</gene>
<reference evidence="1 2" key="1">
    <citation type="submission" date="2019-08" db="EMBL/GenBank/DDBJ databases">
        <title>Prosopis cineraria nodule microbiome.</title>
        <authorList>
            <person name="Ali R."/>
            <person name="Chaluvadi S.R."/>
            <person name="Wang X."/>
        </authorList>
    </citation>
    <scope>NUCLEOTIDE SEQUENCE [LARGE SCALE GENOMIC DNA]</scope>
    <source>
        <strain evidence="1 2">BG7</strain>
    </source>
</reference>
<dbReference type="AlphaFoldDB" id="A0A5Q0C4I9"/>
<dbReference type="RefSeq" id="WP_153270608.1">
    <property type="nucleotide sequence ID" value="NZ_CP043498.1"/>
</dbReference>
<dbReference type="KEGG" id="rgr:FZ934_07905"/>